<evidence type="ECO:0000313" key="3">
    <source>
        <dbReference type="EMBL" id="KAK4494758.1"/>
    </source>
</evidence>
<name>A0ABR0E0S4_ZASCE</name>
<feature type="region of interest" description="Disordered" evidence="2">
    <location>
        <begin position="311"/>
        <end position="352"/>
    </location>
</feature>
<organism evidence="3 4">
    <name type="scientific">Zasmidium cellare</name>
    <name type="common">Wine cellar mold</name>
    <name type="synonym">Racodium cellare</name>
    <dbReference type="NCBI Taxonomy" id="395010"/>
    <lineage>
        <taxon>Eukaryota</taxon>
        <taxon>Fungi</taxon>
        <taxon>Dikarya</taxon>
        <taxon>Ascomycota</taxon>
        <taxon>Pezizomycotina</taxon>
        <taxon>Dothideomycetes</taxon>
        <taxon>Dothideomycetidae</taxon>
        <taxon>Mycosphaerellales</taxon>
        <taxon>Mycosphaerellaceae</taxon>
        <taxon>Zasmidium</taxon>
    </lineage>
</organism>
<sequence>MSRRPKQPSRGHNLQASHHQTPSTNAHSLTPTSHIFCLPCADRLDLTVPRDGQRKCPACATYLLNPDDAVVTSLNPSEDYKTSILSGLSPTVIVECAGRGLQFWSYQMAQEITYQDYLARSLKDKYAVLGAQFDNVVREAEEETGKLVARVEDLQAREQHLLNKFQQMETERKDKDKKYKQMETLYLKARQQLQAGGIELAANQDAEQALQADTQFHSSQVPPSGMRLPRSGSNGSGDRGQGHSRPPHINSQFPSQGTSAQFGRATGSSHTLLAPTPSGQHRQPLPKPLIGNYNASIRQPVRRDQIPQATPRQFARPLNHHGLSANVRTGRPVVPPSSRQGYGVVGSQFHRF</sequence>
<reference evidence="3 4" key="1">
    <citation type="journal article" date="2023" name="G3 (Bethesda)">
        <title>A chromosome-level genome assembly of Zasmidium syzygii isolated from banana leaves.</title>
        <authorList>
            <person name="van Westerhoven A.C."/>
            <person name="Mehrabi R."/>
            <person name="Talebi R."/>
            <person name="Steentjes M.B.F."/>
            <person name="Corcolon B."/>
            <person name="Chong P.A."/>
            <person name="Kema G.H.J."/>
            <person name="Seidl M.F."/>
        </authorList>
    </citation>
    <scope>NUCLEOTIDE SEQUENCE [LARGE SCALE GENOMIC DNA]</scope>
    <source>
        <strain evidence="3 4">P124</strain>
    </source>
</reference>
<dbReference type="PANTHER" id="PTHR14305">
    <property type="entry name" value="E3 UBIQUITIN-PROTEIN LIGASE CCNB1IP1"/>
    <property type="match status" value="1"/>
</dbReference>
<evidence type="ECO:0000256" key="2">
    <source>
        <dbReference type="SAM" id="MobiDB-lite"/>
    </source>
</evidence>
<dbReference type="PANTHER" id="PTHR14305:SF0">
    <property type="entry name" value="E3 UBIQUITIN-PROTEIN LIGASE CCNB1IP1"/>
    <property type="match status" value="1"/>
</dbReference>
<feature type="compositionally biased region" description="Polar residues" evidence="2">
    <location>
        <begin position="10"/>
        <end position="27"/>
    </location>
</feature>
<dbReference type="InterPro" id="IPR042448">
    <property type="entry name" value="CCNB1IP1"/>
</dbReference>
<dbReference type="Proteomes" id="UP001305779">
    <property type="component" value="Unassembled WGS sequence"/>
</dbReference>
<feature type="coiled-coil region" evidence="1">
    <location>
        <begin position="137"/>
        <end position="185"/>
    </location>
</feature>
<keyword evidence="1" id="KW-0175">Coiled coil</keyword>
<feature type="region of interest" description="Disordered" evidence="2">
    <location>
        <begin position="216"/>
        <end position="292"/>
    </location>
</feature>
<protein>
    <submittedName>
        <fullName evidence="3">Uncharacterized protein</fullName>
    </submittedName>
</protein>
<dbReference type="EMBL" id="JAXOVC010000013">
    <property type="protein sequence ID" value="KAK4494758.1"/>
    <property type="molecule type" value="Genomic_DNA"/>
</dbReference>
<evidence type="ECO:0000256" key="1">
    <source>
        <dbReference type="SAM" id="Coils"/>
    </source>
</evidence>
<feature type="compositionally biased region" description="Polar residues" evidence="2">
    <location>
        <begin position="249"/>
        <end position="281"/>
    </location>
</feature>
<evidence type="ECO:0000313" key="4">
    <source>
        <dbReference type="Proteomes" id="UP001305779"/>
    </source>
</evidence>
<accession>A0ABR0E0S4</accession>
<keyword evidence="4" id="KW-1185">Reference proteome</keyword>
<proteinExistence type="predicted"/>
<gene>
    <name evidence="3" type="ORF">PRZ48_014114</name>
</gene>
<feature type="region of interest" description="Disordered" evidence="2">
    <location>
        <begin position="1"/>
        <end position="27"/>
    </location>
</feature>
<comment type="caution">
    <text evidence="3">The sequence shown here is derived from an EMBL/GenBank/DDBJ whole genome shotgun (WGS) entry which is preliminary data.</text>
</comment>